<protein>
    <recommendedName>
        <fullName evidence="3">Holin of 3TMs, for gene-transfer release</fullName>
    </recommendedName>
</protein>
<reference evidence="2" key="1">
    <citation type="submission" date="2020-05" db="EMBL/GenBank/DDBJ databases">
        <authorList>
            <person name="Chiriac C."/>
            <person name="Salcher M."/>
            <person name="Ghai R."/>
            <person name="Kavagutti S V."/>
        </authorList>
    </citation>
    <scope>NUCLEOTIDE SEQUENCE</scope>
</reference>
<feature type="transmembrane region" description="Helical" evidence="1">
    <location>
        <begin position="97"/>
        <end position="116"/>
    </location>
</feature>
<sequence>MNDILSGLLKNIAPTLATAVMGPMGGMAVKAIASKLGVEDTVEAVSAHLQANPDAVLKLRELELKELELNNANTDSARKMNAEVQNSANSSWLAKNIAYCIDVVIVLSTIGLTYMLMSQQVPADNKELALMAFGSLVTLCGTVVNFHRGSSQGSKDKSKGL</sequence>
<evidence type="ECO:0000313" key="2">
    <source>
        <dbReference type="EMBL" id="CAB5194407.1"/>
    </source>
</evidence>
<gene>
    <name evidence="2" type="ORF">UFOVP176_3</name>
</gene>
<name>A0A6J7WDR7_9CAUD</name>
<feature type="transmembrane region" description="Helical" evidence="1">
    <location>
        <begin position="128"/>
        <end position="147"/>
    </location>
</feature>
<dbReference type="EMBL" id="LR798224">
    <property type="protein sequence ID" value="CAB5194407.1"/>
    <property type="molecule type" value="Genomic_DNA"/>
</dbReference>
<evidence type="ECO:0000256" key="1">
    <source>
        <dbReference type="SAM" id="Phobius"/>
    </source>
</evidence>
<evidence type="ECO:0008006" key="3">
    <source>
        <dbReference type="Google" id="ProtNLM"/>
    </source>
</evidence>
<keyword evidence="1" id="KW-0472">Membrane</keyword>
<keyword evidence="1" id="KW-0812">Transmembrane</keyword>
<organism evidence="2">
    <name type="scientific">uncultured Caudovirales phage</name>
    <dbReference type="NCBI Taxonomy" id="2100421"/>
    <lineage>
        <taxon>Viruses</taxon>
        <taxon>Duplodnaviria</taxon>
        <taxon>Heunggongvirae</taxon>
        <taxon>Uroviricota</taxon>
        <taxon>Caudoviricetes</taxon>
        <taxon>Peduoviridae</taxon>
        <taxon>Maltschvirus</taxon>
        <taxon>Maltschvirus maltsch</taxon>
    </lineage>
</organism>
<keyword evidence="1" id="KW-1133">Transmembrane helix</keyword>
<accession>A0A6J7WDR7</accession>
<proteinExistence type="predicted"/>